<dbReference type="InterPro" id="IPR007138">
    <property type="entry name" value="ABM_dom"/>
</dbReference>
<gene>
    <name evidence="2" type="ORF">Atai01_15600</name>
</gene>
<dbReference type="Proteomes" id="UP001165136">
    <property type="component" value="Unassembled WGS sequence"/>
</dbReference>
<name>A0A9W6VFX7_9PSEU</name>
<feature type="domain" description="ABM" evidence="1">
    <location>
        <begin position="7"/>
        <end position="98"/>
    </location>
</feature>
<evidence type="ECO:0000313" key="2">
    <source>
        <dbReference type="EMBL" id="GLY64941.1"/>
    </source>
</evidence>
<keyword evidence="3" id="KW-1185">Reference proteome</keyword>
<dbReference type="EMBL" id="BSTI01000003">
    <property type="protein sequence ID" value="GLY64941.1"/>
    <property type="molecule type" value="Genomic_DNA"/>
</dbReference>
<evidence type="ECO:0000259" key="1">
    <source>
        <dbReference type="PROSITE" id="PS51725"/>
    </source>
</evidence>
<dbReference type="Gene3D" id="3.30.70.100">
    <property type="match status" value="1"/>
</dbReference>
<dbReference type="PROSITE" id="PS51725">
    <property type="entry name" value="ABM"/>
    <property type="match status" value="1"/>
</dbReference>
<dbReference type="Pfam" id="PF03992">
    <property type="entry name" value="ABM"/>
    <property type="match status" value="1"/>
</dbReference>
<evidence type="ECO:0000313" key="3">
    <source>
        <dbReference type="Proteomes" id="UP001165136"/>
    </source>
</evidence>
<reference evidence="2" key="1">
    <citation type="submission" date="2023-03" db="EMBL/GenBank/DDBJ databases">
        <title>Amycolatopsis taiwanensis NBRC 103393.</title>
        <authorList>
            <person name="Ichikawa N."/>
            <person name="Sato H."/>
            <person name="Tonouchi N."/>
        </authorList>
    </citation>
    <scope>NUCLEOTIDE SEQUENCE</scope>
    <source>
        <strain evidence="2">NBRC 103393</strain>
    </source>
</reference>
<dbReference type="AlphaFoldDB" id="A0A9W6VFX7"/>
<dbReference type="SUPFAM" id="SSF54909">
    <property type="entry name" value="Dimeric alpha+beta barrel"/>
    <property type="match status" value="1"/>
</dbReference>
<dbReference type="RefSeq" id="WP_285486362.1">
    <property type="nucleotide sequence ID" value="NZ_BSTI01000003.1"/>
</dbReference>
<proteinExistence type="predicted"/>
<protein>
    <recommendedName>
        <fullName evidence="1">ABM domain-containing protein</fullName>
    </recommendedName>
</protein>
<accession>A0A9W6VFX7</accession>
<sequence length="124" mass="12810">MSTATRAGRLMTMNARPGRGDDLAAALVAVANGLRDFPGCEAYVISQDRANPDTVYVVEMWADEAAADAALDAARTATGDGVSISDVLAMLAGQPHRVDLIPLGGVGLTADRRPESASNVAEAR</sequence>
<organism evidence="2 3">
    <name type="scientific">Amycolatopsis taiwanensis</name>
    <dbReference type="NCBI Taxonomy" id="342230"/>
    <lineage>
        <taxon>Bacteria</taxon>
        <taxon>Bacillati</taxon>
        <taxon>Actinomycetota</taxon>
        <taxon>Actinomycetes</taxon>
        <taxon>Pseudonocardiales</taxon>
        <taxon>Pseudonocardiaceae</taxon>
        <taxon>Amycolatopsis</taxon>
    </lineage>
</organism>
<comment type="caution">
    <text evidence="2">The sequence shown here is derived from an EMBL/GenBank/DDBJ whole genome shotgun (WGS) entry which is preliminary data.</text>
</comment>
<dbReference type="InterPro" id="IPR011008">
    <property type="entry name" value="Dimeric_a/b-barrel"/>
</dbReference>